<protein>
    <recommendedName>
        <fullName evidence="4">Lipoprotein</fullName>
    </recommendedName>
</protein>
<evidence type="ECO:0000256" key="1">
    <source>
        <dbReference type="SAM" id="MobiDB-lite"/>
    </source>
</evidence>
<feature type="compositionally biased region" description="Polar residues" evidence="1">
    <location>
        <begin position="314"/>
        <end position="330"/>
    </location>
</feature>
<sequence length="330" mass="37536">MSNKSYVCFVLSLIIFAGCQTTEITQVPYKKEYSKYVNDMVILHYADSPVMDVNIRNDEMMLSSLMAGPAIIPQLLMRLAQHQANLDDIAAFNEVIFDLNIGEELCEKLNTKLQLCSYFHIVPQESITKNNVVWKLMEKKDKDSKDYEKIGTELGIDTILEIGIISYGIKDPGIHSDPYAFLKTDVKMTTASEGIVIWRDIVEANTLISMETQEFLDLVYTVPDFLKEQLEKVIDVVSEQCIERLGFDTNNTYLLDEDYIKKTSHKINIEEKLGELNVLRHEDLISNSDYDKTKLDLIEQAKGRNGAGPEQETKLSVTEETNPVSIELSN</sequence>
<accession>A0A941VZ67</accession>
<dbReference type="AlphaFoldDB" id="A0A941VZ67"/>
<proteinExistence type="predicted"/>
<name>A0A941VZ67_9BACT</name>
<reference evidence="2" key="1">
    <citation type="journal article" date="2021" name="ISME J.">
        <title>Fine-scale metabolic discontinuity in a stratified prokaryote microbiome of a Red Sea deep halocline.</title>
        <authorList>
            <person name="Michoud G."/>
            <person name="Ngugi D.K."/>
            <person name="Barozzi A."/>
            <person name="Merlino G."/>
            <person name="Calleja M.L."/>
            <person name="Delgado-Huertas A."/>
            <person name="Moran X.A.G."/>
            <person name="Daffonchio D."/>
        </authorList>
    </citation>
    <scope>NUCLEOTIDE SEQUENCE</scope>
    <source>
        <strain evidence="2">SuakinDeep_MAG55_1</strain>
    </source>
</reference>
<evidence type="ECO:0000313" key="2">
    <source>
        <dbReference type="EMBL" id="MBS1257284.1"/>
    </source>
</evidence>
<feature type="region of interest" description="Disordered" evidence="1">
    <location>
        <begin position="302"/>
        <end position="330"/>
    </location>
</feature>
<gene>
    <name evidence="2" type="ORF">MAG551_00326</name>
</gene>
<dbReference type="Proteomes" id="UP000722750">
    <property type="component" value="Unassembled WGS sequence"/>
</dbReference>
<dbReference type="EMBL" id="JAANXD010000018">
    <property type="protein sequence ID" value="MBS1257284.1"/>
    <property type="molecule type" value="Genomic_DNA"/>
</dbReference>
<evidence type="ECO:0000313" key="3">
    <source>
        <dbReference type="Proteomes" id="UP000722750"/>
    </source>
</evidence>
<organism evidence="2 3">
    <name type="scientific">Candidatus Scalindua arabica</name>
    <dbReference type="NCBI Taxonomy" id="1127984"/>
    <lineage>
        <taxon>Bacteria</taxon>
        <taxon>Pseudomonadati</taxon>
        <taxon>Planctomycetota</taxon>
        <taxon>Candidatus Brocadiia</taxon>
        <taxon>Candidatus Brocadiales</taxon>
        <taxon>Candidatus Scalinduaceae</taxon>
        <taxon>Candidatus Scalindua</taxon>
    </lineage>
</organism>
<comment type="caution">
    <text evidence="2">The sequence shown here is derived from an EMBL/GenBank/DDBJ whole genome shotgun (WGS) entry which is preliminary data.</text>
</comment>
<evidence type="ECO:0008006" key="4">
    <source>
        <dbReference type="Google" id="ProtNLM"/>
    </source>
</evidence>
<dbReference type="PROSITE" id="PS51257">
    <property type="entry name" value="PROKAR_LIPOPROTEIN"/>
    <property type="match status" value="1"/>
</dbReference>